<dbReference type="Gene3D" id="3.90.226.10">
    <property type="entry name" value="2-enoyl-CoA Hydratase, Chain A, domain 1"/>
    <property type="match status" value="1"/>
</dbReference>
<dbReference type="CDD" id="cd06558">
    <property type="entry name" value="crotonase-like"/>
    <property type="match status" value="1"/>
</dbReference>
<dbReference type="EMBL" id="UPHM01000048">
    <property type="protein sequence ID" value="VAZ92467.1"/>
    <property type="molecule type" value="Genomic_DNA"/>
</dbReference>
<evidence type="ECO:0000256" key="1">
    <source>
        <dbReference type="ARBA" id="ARBA00002994"/>
    </source>
</evidence>
<comment type="catalytic activity">
    <reaction evidence="6">
        <text>a 4-saturated-(3S)-3-hydroxyacyl-CoA = a (3E)-enoyl-CoA + H2O</text>
        <dbReference type="Rhea" id="RHEA:20724"/>
        <dbReference type="ChEBI" id="CHEBI:15377"/>
        <dbReference type="ChEBI" id="CHEBI:58521"/>
        <dbReference type="ChEBI" id="CHEBI:137480"/>
        <dbReference type="EC" id="4.2.1.17"/>
    </reaction>
</comment>
<dbReference type="PANTHER" id="PTHR43802:SF1">
    <property type="entry name" value="IP11341P-RELATED"/>
    <property type="match status" value="1"/>
</dbReference>
<comment type="function">
    <text evidence="1">Could possibly oxidize fatty acids using specific components.</text>
</comment>
<dbReference type="PROSITE" id="PS00166">
    <property type="entry name" value="ENOYL_COA_HYDRATASE"/>
    <property type="match status" value="1"/>
</dbReference>
<comment type="caution">
    <text evidence="9">The sequence shown here is derived from an EMBL/GenBank/DDBJ whole genome shotgun (WGS) entry which is preliminary data.</text>
</comment>
<evidence type="ECO:0000256" key="4">
    <source>
        <dbReference type="ARBA" id="ARBA00023098"/>
    </source>
</evidence>
<dbReference type="GO" id="GO:0018812">
    <property type="term" value="F:3-hydroxyacyl-CoA dehydratase activity"/>
    <property type="evidence" value="ECO:0007669"/>
    <property type="project" value="UniProtKB-EC"/>
</dbReference>
<keyword evidence="12" id="KW-1185">Reference proteome</keyword>
<dbReference type="Proteomes" id="UP000279331">
    <property type="component" value="Unassembled WGS sequence"/>
</dbReference>
<evidence type="ECO:0000256" key="7">
    <source>
        <dbReference type="RuleBase" id="RU003707"/>
    </source>
</evidence>
<dbReference type="OrthoDB" id="9775794at2"/>
<keyword evidence="4" id="KW-0443">Lipid metabolism</keyword>
<dbReference type="EMBL" id="MWQA01000001">
    <property type="protein sequence ID" value="ORC09513.1"/>
    <property type="molecule type" value="Genomic_DNA"/>
</dbReference>
<dbReference type="Proteomes" id="UP000271464">
    <property type="component" value="Unassembled WGS sequence"/>
</dbReference>
<evidence type="ECO:0000256" key="6">
    <source>
        <dbReference type="ARBA" id="ARBA00023717"/>
    </source>
</evidence>
<sequence>MTRHIVTQLADDGVATLTLSRPERRNALSIELRNEITEQLDGWATDPAIRAVVLTGAGSTFCAGFDLDEFAKADLAARIRDSSRRYHLAVWHFPKPLVAAVNGPAVAGGMDLCVLCDFRIASASAVFGHPEIKFGAPPLFTPLQWIVGMGIARDLCLTGRRIDAHEALRIGLVNRISEPARVLDDALAMARTIIEAPQAALECTKRYLTSSPSATFEQAFAVEHDAVFDEFLHGAVGPRTTGSAAKSDAGGGD</sequence>
<evidence type="ECO:0000313" key="12">
    <source>
        <dbReference type="Proteomes" id="UP000271464"/>
    </source>
</evidence>
<keyword evidence="3" id="KW-0276">Fatty acid metabolism</keyword>
<dbReference type="InterPro" id="IPR001753">
    <property type="entry name" value="Enoyl-CoA_hydra/iso"/>
</dbReference>
<evidence type="ECO:0000313" key="11">
    <source>
        <dbReference type="Proteomes" id="UP000192335"/>
    </source>
</evidence>
<dbReference type="EC" id="4.2.1.150" evidence="9"/>
<name>A0A1X0LGN5_9MYCO</name>
<dbReference type="GO" id="GO:0006631">
    <property type="term" value="P:fatty acid metabolic process"/>
    <property type="evidence" value="ECO:0007669"/>
    <property type="project" value="UniProtKB-KW"/>
</dbReference>
<dbReference type="Pfam" id="PF00378">
    <property type="entry name" value="ECH_1"/>
    <property type="match status" value="1"/>
</dbReference>
<dbReference type="EMBL" id="UPHL01000057">
    <property type="protein sequence ID" value="VAZ83460.1"/>
    <property type="molecule type" value="Genomic_DNA"/>
</dbReference>
<reference evidence="8 11" key="1">
    <citation type="submission" date="2017-02" db="EMBL/GenBank/DDBJ databases">
        <title>Mycobacterium kansasii genomes.</title>
        <authorList>
            <person name="Borowka P."/>
            <person name="Strapagiel D."/>
            <person name="Marciniak B."/>
            <person name="Lach J."/>
            <person name="Bakula Z."/>
            <person name="Van Ingen J."/>
            <person name="Safianowska A."/>
            <person name="Brzostek A."/>
            <person name="Dziadek J."/>
            <person name="Jagielski T."/>
        </authorList>
    </citation>
    <scope>NUCLEOTIDE SEQUENCE [LARGE SCALE GENOMIC DNA]</scope>
    <source>
        <strain evidence="8 11">12MK</strain>
    </source>
</reference>
<comment type="similarity">
    <text evidence="2 7">Belongs to the enoyl-CoA hydratase/isomerase family.</text>
</comment>
<protein>
    <submittedName>
        <fullName evidence="8 9">Enoyl-CoA hydratase</fullName>
        <ecNumber evidence="9">4.2.1.150</ecNumber>
    </submittedName>
</protein>
<comment type="catalytic activity">
    <reaction evidence="5">
        <text>a (3S)-3-hydroxyacyl-CoA = a (2E)-enoyl-CoA + H2O</text>
        <dbReference type="Rhea" id="RHEA:16105"/>
        <dbReference type="ChEBI" id="CHEBI:15377"/>
        <dbReference type="ChEBI" id="CHEBI:57318"/>
        <dbReference type="ChEBI" id="CHEBI:58856"/>
        <dbReference type="EC" id="4.2.1.17"/>
    </reaction>
</comment>
<evidence type="ECO:0000256" key="5">
    <source>
        <dbReference type="ARBA" id="ARBA00023709"/>
    </source>
</evidence>
<proteinExistence type="inferred from homology"/>
<reference evidence="12 13" key="2">
    <citation type="submission" date="2018-09" db="EMBL/GenBank/DDBJ databases">
        <authorList>
            <person name="Tagini F."/>
        </authorList>
    </citation>
    <scope>NUCLEOTIDE SEQUENCE [LARGE SCALE GENOMIC DNA]</scope>
    <source>
        <strain evidence="10 12">MK4</strain>
        <strain evidence="9 13">MK42</strain>
    </source>
</reference>
<evidence type="ECO:0000313" key="9">
    <source>
        <dbReference type="EMBL" id="VAZ83460.1"/>
    </source>
</evidence>
<evidence type="ECO:0000313" key="10">
    <source>
        <dbReference type="EMBL" id="VAZ92467.1"/>
    </source>
</evidence>
<evidence type="ECO:0000256" key="3">
    <source>
        <dbReference type="ARBA" id="ARBA00022832"/>
    </source>
</evidence>
<dbReference type="Proteomes" id="UP000192335">
    <property type="component" value="Unassembled WGS sequence"/>
</dbReference>
<accession>A0A1X0LGN5</accession>
<dbReference type="InterPro" id="IPR029045">
    <property type="entry name" value="ClpP/crotonase-like_dom_sf"/>
</dbReference>
<dbReference type="RefSeq" id="WP_075547208.1">
    <property type="nucleotide sequence ID" value="NZ_CADEAW010000058.1"/>
</dbReference>
<dbReference type="InterPro" id="IPR018376">
    <property type="entry name" value="Enoyl-CoA_hyd/isom_CS"/>
</dbReference>
<organism evidence="9 13">
    <name type="scientific">Mycobacterium persicum</name>
    <dbReference type="NCBI Taxonomy" id="1487726"/>
    <lineage>
        <taxon>Bacteria</taxon>
        <taxon>Bacillati</taxon>
        <taxon>Actinomycetota</taxon>
        <taxon>Actinomycetes</taxon>
        <taxon>Mycobacteriales</taxon>
        <taxon>Mycobacteriaceae</taxon>
        <taxon>Mycobacterium</taxon>
    </lineage>
</organism>
<keyword evidence="9" id="KW-0456">Lyase</keyword>
<dbReference type="PANTHER" id="PTHR43802">
    <property type="entry name" value="ENOYL-COA HYDRATASE"/>
    <property type="match status" value="1"/>
</dbReference>
<evidence type="ECO:0000256" key="2">
    <source>
        <dbReference type="ARBA" id="ARBA00005254"/>
    </source>
</evidence>
<evidence type="ECO:0000313" key="13">
    <source>
        <dbReference type="Proteomes" id="UP000279331"/>
    </source>
</evidence>
<evidence type="ECO:0000313" key="8">
    <source>
        <dbReference type="EMBL" id="ORC09513.1"/>
    </source>
</evidence>
<dbReference type="AlphaFoldDB" id="A0A1X0LGN5"/>
<gene>
    <name evidence="9" type="primary">crt_8</name>
    <name evidence="8" type="ORF">B4U45_25845</name>
    <name evidence="9" type="ORF">LAUMK42_02277</name>
    <name evidence="10" type="ORF">LAUMK4_02100</name>
</gene>
<dbReference type="GeneID" id="66600841"/>
<dbReference type="SUPFAM" id="SSF52096">
    <property type="entry name" value="ClpP/crotonase"/>
    <property type="match status" value="1"/>
</dbReference>